<evidence type="ECO:0000313" key="2">
    <source>
        <dbReference type="EMBL" id="PIR41984.1"/>
    </source>
</evidence>
<dbReference type="EMBL" id="PCXP01000012">
    <property type="protein sequence ID" value="PIR41984.1"/>
    <property type="molecule type" value="Genomic_DNA"/>
</dbReference>
<reference evidence="2 3" key="1">
    <citation type="submission" date="2017-09" db="EMBL/GenBank/DDBJ databases">
        <title>Depth-based differentiation of microbial function through sediment-hosted aquifers and enrichment of novel symbionts in the deep terrestrial subsurface.</title>
        <authorList>
            <person name="Probst A.J."/>
            <person name="Ladd B."/>
            <person name="Jarett J.K."/>
            <person name="Geller-Mcgrath D.E."/>
            <person name="Sieber C.M."/>
            <person name="Emerson J.B."/>
            <person name="Anantharaman K."/>
            <person name="Thomas B.C."/>
            <person name="Malmstrom R."/>
            <person name="Stieglmeier M."/>
            <person name="Klingl A."/>
            <person name="Woyke T."/>
            <person name="Ryan C.M."/>
            <person name="Banfield J.F."/>
        </authorList>
    </citation>
    <scope>NUCLEOTIDE SEQUENCE [LARGE SCALE GENOMIC DNA]</scope>
    <source>
        <strain evidence="2">CG10_big_fil_rev_8_21_14_0_10_37_15</strain>
    </source>
</reference>
<evidence type="ECO:0000259" key="1">
    <source>
        <dbReference type="Pfam" id="PF00961"/>
    </source>
</evidence>
<dbReference type="PANTHER" id="PTHR36181:SF4">
    <property type="entry name" value="LAGLIDADG ENDONUCLEASE"/>
    <property type="match status" value="1"/>
</dbReference>
<dbReference type="Gene3D" id="3.10.28.10">
    <property type="entry name" value="Homing endonucleases"/>
    <property type="match status" value="1"/>
</dbReference>
<dbReference type="InterPro" id="IPR004860">
    <property type="entry name" value="LAGLIDADG_dom"/>
</dbReference>
<dbReference type="SUPFAM" id="SSF55608">
    <property type="entry name" value="Homing endonucleases"/>
    <property type="match status" value="1"/>
</dbReference>
<feature type="domain" description="Homing endonuclease LAGLIDADG" evidence="1">
    <location>
        <begin position="12"/>
        <end position="89"/>
    </location>
</feature>
<organism evidence="2 3">
    <name type="scientific">Candidatus Yanofskybacteria bacterium CG10_big_fil_rev_8_21_14_0_10_37_15</name>
    <dbReference type="NCBI Taxonomy" id="1975097"/>
    <lineage>
        <taxon>Bacteria</taxon>
        <taxon>Candidatus Yanofskyibacteriota</taxon>
    </lineage>
</organism>
<proteinExistence type="predicted"/>
<dbReference type="PANTHER" id="PTHR36181">
    <property type="entry name" value="INTRON-ENCODED ENDONUCLEASE AI3-RELATED"/>
    <property type="match status" value="1"/>
</dbReference>
<evidence type="ECO:0000313" key="3">
    <source>
        <dbReference type="Proteomes" id="UP000230208"/>
    </source>
</evidence>
<dbReference type="Pfam" id="PF00961">
    <property type="entry name" value="LAGLIDADG_1"/>
    <property type="match status" value="1"/>
</dbReference>
<dbReference type="Proteomes" id="UP000230208">
    <property type="component" value="Unassembled WGS sequence"/>
</dbReference>
<dbReference type="AlphaFoldDB" id="A0A2H0R7H8"/>
<name>A0A2H0R7H8_9BACT</name>
<dbReference type="InterPro" id="IPR027434">
    <property type="entry name" value="Homing_endonucl"/>
</dbReference>
<protein>
    <recommendedName>
        <fullName evidence="1">Homing endonuclease LAGLIDADG domain-containing protein</fullName>
    </recommendedName>
</protein>
<accession>A0A2H0R7H8</accession>
<dbReference type="GO" id="GO:0004519">
    <property type="term" value="F:endonuclease activity"/>
    <property type="evidence" value="ECO:0007669"/>
    <property type="project" value="InterPro"/>
</dbReference>
<gene>
    <name evidence="2" type="ORF">COV30_00865</name>
</gene>
<dbReference type="InterPro" id="IPR051289">
    <property type="entry name" value="LAGLIDADG_Endonuclease"/>
</dbReference>
<sequence>MKSITSQQQAYIAGFLDGDGSIYVQAKKNPTYRYGYQVAPYVVLFQSTKSEPNFMQICNLIGLGHLRRRKDGISEYIIGRINQVREFLKLVQPFVILKKRQVVLMLQILNQKDKIENREGFEALLKLIDAFREFNYSKKRLKRTLTP</sequence>
<comment type="caution">
    <text evidence="2">The sequence shown here is derived from an EMBL/GenBank/DDBJ whole genome shotgun (WGS) entry which is preliminary data.</text>
</comment>